<dbReference type="Proteomes" id="UP000245959">
    <property type="component" value="Unassembled WGS sequence"/>
</dbReference>
<evidence type="ECO:0000313" key="2">
    <source>
        <dbReference type="Proteomes" id="UP000245959"/>
    </source>
</evidence>
<reference evidence="1 2" key="1">
    <citation type="submission" date="2018-04" db="EMBL/GenBank/DDBJ databases">
        <title>Genomic Encyclopedia of Type Strains, Phase IV (KMG-IV): sequencing the most valuable type-strain genomes for metagenomic binning, comparative biology and taxonomic classification.</title>
        <authorList>
            <person name="Goeker M."/>
        </authorList>
    </citation>
    <scope>NUCLEOTIDE SEQUENCE [LARGE SCALE GENOMIC DNA]</scope>
    <source>
        <strain evidence="1 2">DSM 14823</strain>
    </source>
</reference>
<accession>A0A2U1ADI7</accession>
<keyword evidence="2" id="KW-1185">Reference proteome</keyword>
<organism evidence="1 2">
    <name type="scientific">Victivallis vadensis</name>
    <dbReference type="NCBI Taxonomy" id="172901"/>
    <lineage>
        <taxon>Bacteria</taxon>
        <taxon>Pseudomonadati</taxon>
        <taxon>Lentisphaerota</taxon>
        <taxon>Lentisphaeria</taxon>
        <taxon>Victivallales</taxon>
        <taxon>Victivallaceae</taxon>
        <taxon>Victivallis</taxon>
    </lineage>
</organism>
<sequence>MVSGANDLNATSFPSQNNLNFSSLAMLLGNELRAAELEELFYEEGFVFRRSGSLPKLDPNGDDIAAVLQSEVDFLGLETAYDTAIFDGADFSDADYSDLMSRADIFKDEVDEALSEMVAI</sequence>
<gene>
    <name evidence="1" type="ORF">C8D82_14926</name>
</gene>
<dbReference type="AlphaFoldDB" id="A0A2U1ADI7"/>
<evidence type="ECO:0000313" key="1">
    <source>
        <dbReference type="EMBL" id="PVY34463.1"/>
    </source>
</evidence>
<protein>
    <submittedName>
        <fullName evidence="1">Uncharacterized protein</fullName>
    </submittedName>
</protein>
<proteinExistence type="predicted"/>
<name>A0A2U1ADI7_9BACT</name>
<comment type="caution">
    <text evidence="1">The sequence shown here is derived from an EMBL/GenBank/DDBJ whole genome shotgun (WGS) entry which is preliminary data.</text>
</comment>
<dbReference type="EMBL" id="QEKH01000049">
    <property type="protein sequence ID" value="PVY34463.1"/>
    <property type="molecule type" value="Genomic_DNA"/>
</dbReference>